<gene>
    <name evidence="1" type="ORF">METZ01_LOCUS494441</name>
</gene>
<sequence>VNFRLVIVIALFIFSCQKDLDINDFSDDFGYYQPELRIEALMLPADNTAIIRIDRSAKLDEGLNDEGFYNCIDDDYDWNYYYCTPKDSSYEQKSQCENDCNDLGSECILHFYKCD</sequence>
<protein>
    <submittedName>
        <fullName evidence="1">Uncharacterized protein</fullName>
    </submittedName>
</protein>
<proteinExistence type="predicted"/>
<evidence type="ECO:0000313" key="1">
    <source>
        <dbReference type="EMBL" id="SVE41587.1"/>
    </source>
</evidence>
<dbReference type="EMBL" id="UINC01215747">
    <property type="protein sequence ID" value="SVE41587.1"/>
    <property type="molecule type" value="Genomic_DNA"/>
</dbReference>
<name>A0A383DAN3_9ZZZZ</name>
<dbReference type="AlphaFoldDB" id="A0A383DAN3"/>
<feature type="non-terminal residue" evidence="1">
    <location>
        <position position="115"/>
    </location>
</feature>
<feature type="non-terminal residue" evidence="1">
    <location>
        <position position="1"/>
    </location>
</feature>
<organism evidence="1">
    <name type="scientific">marine metagenome</name>
    <dbReference type="NCBI Taxonomy" id="408172"/>
    <lineage>
        <taxon>unclassified sequences</taxon>
        <taxon>metagenomes</taxon>
        <taxon>ecological metagenomes</taxon>
    </lineage>
</organism>
<accession>A0A383DAN3</accession>
<reference evidence="1" key="1">
    <citation type="submission" date="2018-05" db="EMBL/GenBank/DDBJ databases">
        <authorList>
            <person name="Lanie J.A."/>
            <person name="Ng W.-L."/>
            <person name="Kazmierczak K.M."/>
            <person name="Andrzejewski T.M."/>
            <person name="Davidsen T.M."/>
            <person name="Wayne K.J."/>
            <person name="Tettelin H."/>
            <person name="Glass J.I."/>
            <person name="Rusch D."/>
            <person name="Podicherti R."/>
            <person name="Tsui H.-C.T."/>
            <person name="Winkler M.E."/>
        </authorList>
    </citation>
    <scope>NUCLEOTIDE SEQUENCE</scope>
</reference>